<dbReference type="Pfam" id="PF13692">
    <property type="entry name" value="Glyco_trans_1_4"/>
    <property type="match status" value="1"/>
</dbReference>
<evidence type="ECO:0000259" key="2">
    <source>
        <dbReference type="Pfam" id="PF13439"/>
    </source>
</evidence>
<accession>G2Z8P7</accession>
<dbReference type="EMBL" id="FR687253">
    <property type="protein sequence ID" value="CBW87135.1"/>
    <property type="molecule type" value="Genomic_DNA"/>
</dbReference>
<dbReference type="PANTHER" id="PTHR46401">
    <property type="entry name" value="GLYCOSYLTRANSFERASE WBBK-RELATED"/>
    <property type="match status" value="1"/>
</dbReference>
<dbReference type="OrthoDB" id="9811902at2"/>
<protein>
    <submittedName>
        <fullName evidence="3">Putative polysaccharide biosynthesis protein</fullName>
    </submittedName>
</protein>
<dbReference type="HOGENOM" id="CLU_009583_11_2_9"/>
<sequence>MKLLYIHQHYEENKGATRSYELSKYFLAQGAKVVMISGQGDSHITKEGLIVKSTRTKYNQKMSKVRRILAFIHFFLRSIILGVREKNIDQIYATSTPLTVGLVGLILSKWKRKPFVFEVRDVWPDVPIQLGIIRNARLIQVLKWLEMKIYTEATAIIVLSEGMRQNLLQKKIPDGKITVAENFANRSLVQESNKTPLEDIELKNWMNDKFVVVHPGAMGLVNGVDYLLSCAERLQHNTAIHFLLIGDGSEKQKIQAQLNTKKLSNVRILDTKSKKETLQIISQCQMGTMLVKDEPILWDNSANKFFDFLACDLPVVLNYQGWQKQVLEASGAGKGFNHADEEAYCRYVEHLAADYRSWNQASKASQQLAKKYDVNQIAHRVWQTINKYKEWAY</sequence>
<dbReference type="Gene3D" id="3.40.50.2000">
    <property type="entry name" value="Glycogen Phosphorylase B"/>
    <property type="match status" value="2"/>
</dbReference>
<dbReference type="RefSeq" id="WP_014093890.1">
    <property type="nucleotide sequence ID" value="NC_016011.1"/>
</dbReference>
<feature type="domain" description="Glycosyltransferase subfamily 4-like N-terminal" evidence="2">
    <location>
        <begin position="17"/>
        <end position="184"/>
    </location>
</feature>
<organism evidence="3 4">
    <name type="scientific">Listeria ivanovii (strain ATCC BAA-678 / PAM 55)</name>
    <dbReference type="NCBI Taxonomy" id="881621"/>
    <lineage>
        <taxon>Bacteria</taxon>
        <taxon>Bacillati</taxon>
        <taxon>Bacillota</taxon>
        <taxon>Bacilli</taxon>
        <taxon>Bacillales</taxon>
        <taxon>Listeriaceae</taxon>
        <taxon>Listeria</taxon>
    </lineage>
</organism>
<proteinExistence type="predicted"/>
<evidence type="ECO:0000313" key="3">
    <source>
        <dbReference type="EMBL" id="CBW87135.1"/>
    </source>
</evidence>
<dbReference type="eggNOG" id="COG0438">
    <property type="taxonomic scope" value="Bacteria"/>
</dbReference>
<dbReference type="GeneID" id="57077660"/>
<dbReference type="Pfam" id="PF13439">
    <property type="entry name" value="Glyco_transf_4"/>
    <property type="match status" value="1"/>
</dbReference>
<dbReference type="Proteomes" id="UP000001286">
    <property type="component" value="Chromosome"/>
</dbReference>
<dbReference type="PANTHER" id="PTHR46401:SF2">
    <property type="entry name" value="GLYCOSYLTRANSFERASE WBBK-RELATED"/>
    <property type="match status" value="1"/>
</dbReference>
<dbReference type="AlphaFoldDB" id="G2Z8P7"/>
<dbReference type="GO" id="GO:0009103">
    <property type="term" value="P:lipopolysaccharide biosynthetic process"/>
    <property type="evidence" value="ECO:0007669"/>
    <property type="project" value="TreeGrafter"/>
</dbReference>
<evidence type="ECO:0000313" key="4">
    <source>
        <dbReference type="Proteomes" id="UP000001286"/>
    </source>
</evidence>
<keyword evidence="1" id="KW-0808">Transferase</keyword>
<dbReference type="CDD" id="cd03794">
    <property type="entry name" value="GT4_WbuB-like"/>
    <property type="match status" value="1"/>
</dbReference>
<evidence type="ECO:0000256" key="1">
    <source>
        <dbReference type="ARBA" id="ARBA00022679"/>
    </source>
</evidence>
<gene>
    <name evidence="3" type="ordered locus">LIV_2634</name>
</gene>
<reference evidence="3 4" key="1">
    <citation type="journal article" date="2011" name="J. Bacteriol.">
        <title>Complete genome sequence of the animal pathogen Listeria ivanovii, which provides insights into host specificities and evolution of the genus Listeria.</title>
        <authorList>
            <person name="Buchrieser C."/>
            <person name="Rusniok C."/>
            <person name="Garrido P."/>
            <person name="Hain T."/>
            <person name="Scortti M."/>
            <person name="Lampidis R."/>
            <person name="Karst U."/>
            <person name="Chakraborty T."/>
            <person name="Cossart P."/>
            <person name="Kreft J."/>
            <person name="Vazquez-Boland J.A."/>
            <person name="Goebel W."/>
            <person name="Glaser P."/>
        </authorList>
    </citation>
    <scope>NUCLEOTIDE SEQUENCE [LARGE SCALE GENOMIC DNA]</scope>
    <source>
        <strain evidence="4">ATCC BAA-678 / PAM 55</strain>
    </source>
</reference>
<dbReference type="SUPFAM" id="SSF53756">
    <property type="entry name" value="UDP-Glycosyltransferase/glycogen phosphorylase"/>
    <property type="match status" value="1"/>
</dbReference>
<dbReference type="InterPro" id="IPR028098">
    <property type="entry name" value="Glyco_trans_4-like_N"/>
</dbReference>
<name>G2Z8P7_LISIP</name>
<dbReference type="KEGG" id="liv:LIV_2634"/>
<dbReference type="GO" id="GO:0016757">
    <property type="term" value="F:glycosyltransferase activity"/>
    <property type="evidence" value="ECO:0007669"/>
    <property type="project" value="TreeGrafter"/>
</dbReference>